<keyword evidence="4" id="KW-1185">Reference proteome</keyword>
<protein>
    <submittedName>
        <fullName evidence="3">Uncharacterized protein</fullName>
    </submittedName>
</protein>
<keyword evidence="2" id="KW-0812">Transmembrane</keyword>
<evidence type="ECO:0000256" key="2">
    <source>
        <dbReference type="SAM" id="Phobius"/>
    </source>
</evidence>
<proteinExistence type="predicted"/>
<keyword evidence="2" id="KW-1133">Transmembrane helix</keyword>
<organism evidence="3 4">
    <name type="scientific">Cordylochernes scorpioides</name>
    <dbReference type="NCBI Taxonomy" id="51811"/>
    <lineage>
        <taxon>Eukaryota</taxon>
        <taxon>Metazoa</taxon>
        <taxon>Ecdysozoa</taxon>
        <taxon>Arthropoda</taxon>
        <taxon>Chelicerata</taxon>
        <taxon>Arachnida</taxon>
        <taxon>Pseudoscorpiones</taxon>
        <taxon>Cheliferoidea</taxon>
        <taxon>Chernetidae</taxon>
        <taxon>Cordylochernes</taxon>
    </lineage>
</organism>
<evidence type="ECO:0000313" key="4">
    <source>
        <dbReference type="Proteomes" id="UP001235939"/>
    </source>
</evidence>
<evidence type="ECO:0000313" key="3">
    <source>
        <dbReference type="EMBL" id="UYV71067.1"/>
    </source>
</evidence>
<feature type="region of interest" description="Disordered" evidence="1">
    <location>
        <begin position="1"/>
        <end position="40"/>
    </location>
</feature>
<evidence type="ECO:0000256" key="1">
    <source>
        <dbReference type="SAM" id="MobiDB-lite"/>
    </source>
</evidence>
<keyword evidence="2" id="KW-0472">Membrane</keyword>
<feature type="transmembrane region" description="Helical" evidence="2">
    <location>
        <begin position="63"/>
        <end position="88"/>
    </location>
</feature>
<feature type="compositionally biased region" description="Acidic residues" evidence="1">
    <location>
        <begin position="12"/>
        <end position="26"/>
    </location>
</feature>
<gene>
    <name evidence="3" type="ORF">LAZ67_8001582</name>
</gene>
<dbReference type="EMBL" id="CP092870">
    <property type="protein sequence ID" value="UYV71067.1"/>
    <property type="molecule type" value="Genomic_DNA"/>
</dbReference>
<sequence length="173" mass="19322">MMVSYKERLEGEAEEEEEEVSEEDEVFGPHNNNSVNKPLMAPRRRSDILHTRVRRAPPPLRLLWGPLCYGLVAISTLVGLIFLVIFLARMLMWSEGPGLTLQPLPTELPPTHPPCAQLSVSDVWARTFPMLTTETAIRLADLNKDGTEDIVMGFGTGAESASRAPGIYHLRSW</sequence>
<reference evidence="3 4" key="1">
    <citation type="submission" date="2022-01" db="EMBL/GenBank/DDBJ databases">
        <title>A chromosomal length assembly of Cordylochernes scorpioides.</title>
        <authorList>
            <person name="Zeh D."/>
            <person name="Zeh J."/>
        </authorList>
    </citation>
    <scope>NUCLEOTIDE SEQUENCE [LARGE SCALE GENOMIC DNA]</scope>
    <source>
        <strain evidence="3">IN4F17</strain>
        <tissue evidence="3">Whole Body</tissue>
    </source>
</reference>
<name>A0ABY6KQB6_9ARAC</name>
<accession>A0ABY6KQB6</accession>
<feature type="compositionally biased region" description="Basic and acidic residues" evidence="1">
    <location>
        <begin position="1"/>
        <end position="11"/>
    </location>
</feature>
<dbReference type="Proteomes" id="UP001235939">
    <property type="component" value="Chromosome 08"/>
</dbReference>